<comment type="caution">
    <text evidence="3">The sequence shown here is derived from an EMBL/GenBank/DDBJ whole genome shotgun (WGS) entry which is preliminary data.</text>
</comment>
<feature type="domain" description="Heterokaryon incompatibility" evidence="1">
    <location>
        <begin position="22"/>
        <end position="108"/>
    </location>
</feature>
<evidence type="ECO:0000259" key="1">
    <source>
        <dbReference type="Pfam" id="PF06985"/>
    </source>
</evidence>
<dbReference type="Proteomes" id="UP001321749">
    <property type="component" value="Unassembled WGS sequence"/>
</dbReference>
<sequence>MWLLDTDTLRLCLVSDSAKEKYAILSHTWDDTGEVSFQDMLDIEVASSKPGFRKVKITCKIAKSRGLKYAWIDTCCIDKTSSSELSEAINSMFRWYKQSQVCWVYLSDFEPAPPKLKERERKRIVASRLRHCRWFTRGWTLQELIAPTKIEFFDQEWDFVGGREDLEGELSLITNIDESILKDSAGLNFIPIARKMSWAAGRHTTRIEDRAYSLLGIFGIEMPLIYGEGPKAFYRLQKQIASENNDLSLFAWQRKPGTDSTATKGAGENSAAQQEFSGIFARSPDDFWLCSTLKKHVDRFPSSQEFTITNKGLRMQNLLYCLDEFNRTEFLLSLDCVEHSSRTGHLTKWLAIRLMRVGNTYLRHKPDSIVTSLSRKDWVTARYSRHTNDPRADVVYIQTVLGQKDAQGIGALMQSGIVVIYGQSLVQHIRGRYGLPSLSCANNMDRGVFIFDANGKDNFLAINVLKLPDDEVGADTNPNTLNLPAIRNEMAHISVHKDTTAIVCNLQWTGSEHQLRIGLFNGRELGLDRRYHDEAPILEEIKDQLLLKYSDMSGFLVQDKIPTICKALASIGGSGGGG</sequence>
<accession>A0AAV9I0L3</accession>
<dbReference type="InterPro" id="IPR058525">
    <property type="entry name" value="DUF8212"/>
</dbReference>
<dbReference type="AlphaFoldDB" id="A0AAV9I0L3"/>
<gene>
    <name evidence="3" type="ORF">QBC42DRAFT_335998</name>
</gene>
<dbReference type="InterPro" id="IPR010730">
    <property type="entry name" value="HET"/>
</dbReference>
<dbReference type="Pfam" id="PF06985">
    <property type="entry name" value="HET"/>
    <property type="match status" value="1"/>
</dbReference>
<dbReference type="PANTHER" id="PTHR10622">
    <property type="entry name" value="HET DOMAIN-CONTAINING PROTEIN"/>
    <property type="match status" value="1"/>
</dbReference>
<protein>
    <submittedName>
        <fullName evidence="3">Heterokaryon incompatibility protein-domain-containing protein</fullName>
    </submittedName>
</protein>
<feature type="domain" description="DUF8212" evidence="2">
    <location>
        <begin position="231"/>
        <end position="328"/>
    </location>
</feature>
<keyword evidence="4" id="KW-1185">Reference proteome</keyword>
<dbReference type="PANTHER" id="PTHR10622:SF12">
    <property type="entry name" value="HET DOMAIN-CONTAINING PROTEIN"/>
    <property type="match status" value="1"/>
</dbReference>
<dbReference type="Pfam" id="PF26640">
    <property type="entry name" value="DUF8212"/>
    <property type="match status" value="1"/>
</dbReference>
<proteinExistence type="predicted"/>
<dbReference type="EMBL" id="MU864936">
    <property type="protein sequence ID" value="KAK4465795.1"/>
    <property type="molecule type" value="Genomic_DNA"/>
</dbReference>
<name>A0AAV9I0L3_9PEZI</name>
<reference evidence="3" key="1">
    <citation type="journal article" date="2023" name="Mol. Phylogenet. Evol.">
        <title>Genome-scale phylogeny and comparative genomics of the fungal order Sordariales.</title>
        <authorList>
            <person name="Hensen N."/>
            <person name="Bonometti L."/>
            <person name="Westerberg I."/>
            <person name="Brannstrom I.O."/>
            <person name="Guillou S."/>
            <person name="Cros-Aarteil S."/>
            <person name="Calhoun S."/>
            <person name="Haridas S."/>
            <person name="Kuo A."/>
            <person name="Mondo S."/>
            <person name="Pangilinan J."/>
            <person name="Riley R."/>
            <person name="LaButti K."/>
            <person name="Andreopoulos B."/>
            <person name="Lipzen A."/>
            <person name="Chen C."/>
            <person name="Yan M."/>
            <person name="Daum C."/>
            <person name="Ng V."/>
            <person name="Clum A."/>
            <person name="Steindorff A."/>
            <person name="Ohm R.A."/>
            <person name="Martin F."/>
            <person name="Silar P."/>
            <person name="Natvig D.O."/>
            <person name="Lalanne C."/>
            <person name="Gautier V."/>
            <person name="Ament-Velasquez S.L."/>
            <person name="Kruys A."/>
            <person name="Hutchinson M.I."/>
            <person name="Powell A.J."/>
            <person name="Barry K."/>
            <person name="Miller A.N."/>
            <person name="Grigoriev I.V."/>
            <person name="Debuchy R."/>
            <person name="Gladieux P."/>
            <person name="Hiltunen Thoren M."/>
            <person name="Johannesson H."/>
        </authorList>
    </citation>
    <scope>NUCLEOTIDE SEQUENCE</scope>
    <source>
        <strain evidence="3">PSN324</strain>
    </source>
</reference>
<evidence type="ECO:0000313" key="4">
    <source>
        <dbReference type="Proteomes" id="UP001321749"/>
    </source>
</evidence>
<organism evidence="3 4">
    <name type="scientific">Cladorrhinum samala</name>
    <dbReference type="NCBI Taxonomy" id="585594"/>
    <lineage>
        <taxon>Eukaryota</taxon>
        <taxon>Fungi</taxon>
        <taxon>Dikarya</taxon>
        <taxon>Ascomycota</taxon>
        <taxon>Pezizomycotina</taxon>
        <taxon>Sordariomycetes</taxon>
        <taxon>Sordariomycetidae</taxon>
        <taxon>Sordariales</taxon>
        <taxon>Podosporaceae</taxon>
        <taxon>Cladorrhinum</taxon>
    </lineage>
</organism>
<evidence type="ECO:0000313" key="3">
    <source>
        <dbReference type="EMBL" id="KAK4465795.1"/>
    </source>
</evidence>
<reference evidence="3" key="2">
    <citation type="submission" date="2023-06" db="EMBL/GenBank/DDBJ databases">
        <authorList>
            <consortium name="Lawrence Berkeley National Laboratory"/>
            <person name="Mondo S.J."/>
            <person name="Hensen N."/>
            <person name="Bonometti L."/>
            <person name="Westerberg I."/>
            <person name="Brannstrom I.O."/>
            <person name="Guillou S."/>
            <person name="Cros-Aarteil S."/>
            <person name="Calhoun S."/>
            <person name="Haridas S."/>
            <person name="Kuo A."/>
            <person name="Pangilinan J."/>
            <person name="Riley R."/>
            <person name="Labutti K."/>
            <person name="Andreopoulos B."/>
            <person name="Lipzen A."/>
            <person name="Chen C."/>
            <person name="Yanf M."/>
            <person name="Daum C."/>
            <person name="Ng V."/>
            <person name="Clum A."/>
            <person name="Steindorff A."/>
            <person name="Ohm R."/>
            <person name="Martin F."/>
            <person name="Silar P."/>
            <person name="Natvig D."/>
            <person name="Lalanne C."/>
            <person name="Gautier V."/>
            <person name="Ament-Velasquez S.L."/>
            <person name="Kruys A."/>
            <person name="Hutchinson M.I."/>
            <person name="Powell A.J."/>
            <person name="Barry K."/>
            <person name="Miller A.N."/>
            <person name="Grigoriev I.V."/>
            <person name="Debuchy R."/>
            <person name="Gladieux P."/>
            <person name="Thoren M.H."/>
            <person name="Johannesson H."/>
        </authorList>
    </citation>
    <scope>NUCLEOTIDE SEQUENCE</scope>
    <source>
        <strain evidence="3">PSN324</strain>
    </source>
</reference>
<evidence type="ECO:0000259" key="2">
    <source>
        <dbReference type="Pfam" id="PF26640"/>
    </source>
</evidence>